<dbReference type="Pfam" id="PF18701">
    <property type="entry name" value="DUF5641"/>
    <property type="match status" value="1"/>
</dbReference>
<dbReference type="Gene3D" id="3.30.40.10">
    <property type="entry name" value="Zinc/RING finger domain, C3HC4 (zinc finger)"/>
    <property type="match status" value="1"/>
</dbReference>
<keyword evidence="1" id="KW-0479">Metal-binding</keyword>
<dbReference type="Gene3D" id="3.10.10.10">
    <property type="entry name" value="HIV Type 1 Reverse Transcriptase, subunit A, domain 1"/>
    <property type="match status" value="1"/>
</dbReference>
<dbReference type="SUPFAM" id="SSF57903">
    <property type="entry name" value="FYVE/PHD zinc finger"/>
    <property type="match status" value="1"/>
</dbReference>
<evidence type="ECO:0000256" key="6">
    <source>
        <dbReference type="SAM" id="MobiDB-lite"/>
    </source>
</evidence>
<dbReference type="Proteomes" id="UP000069940">
    <property type="component" value="Unassembled WGS sequence"/>
</dbReference>
<feature type="domain" description="PHD-type" evidence="7">
    <location>
        <begin position="15"/>
        <end position="64"/>
    </location>
</feature>
<dbReference type="InterPro" id="IPR036397">
    <property type="entry name" value="RNaseH_sf"/>
</dbReference>
<evidence type="ECO:0000313" key="9">
    <source>
        <dbReference type="EnsemblMetazoa" id="AALFPA23_020731.P30607"/>
    </source>
</evidence>
<feature type="coiled-coil region" evidence="5">
    <location>
        <begin position="194"/>
        <end position="232"/>
    </location>
</feature>
<dbReference type="GeneID" id="134284318"/>
<keyword evidence="2 4" id="KW-0863">Zinc-finger</keyword>
<dbReference type="PROSITE" id="PS50994">
    <property type="entry name" value="INTEGRASE"/>
    <property type="match status" value="1"/>
</dbReference>
<dbReference type="EnsemblMetazoa" id="AALFPA23_020731.R30607">
    <property type="protein sequence ID" value="AALFPA23_020731.P30607"/>
    <property type="gene ID" value="AALFPA23_020731"/>
</dbReference>
<dbReference type="Gene3D" id="1.10.340.70">
    <property type="match status" value="1"/>
</dbReference>
<evidence type="ECO:0000256" key="3">
    <source>
        <dbReference type="ARBA" id="ARBA00022833"/>
    </source>
</evidence>
<dbReference type="SMART" id="SM00249">
    <property type="entry name" value="PHD"/>
    <property type="match status" value="1"/>
</dbReference>
<dbReference type="PROSITE" id="PS50016">
    <property type="entry name" value="ZF_PHD_2"/>
    <property type="match status" value="1"/>
</dbReference>
<dbReference type="InterPro" id="IPR011011">
    <property type="entry name" value="Znf_FYVE_PHD"/>
</dbReference>
<feature type="coiled-coil region" evidence="5">
    <location>
        <begin position="87"/>
        <end position="121"/>
    </location>
</feature>
<feature type="region of interest" description="Disordered" evidence="6">
    <location>
        <begin position="302"/>
        <end position="353"/>
    </location>
</feature>
<evidence type="ECO:0000256" key="4">
    <source>
        <dbReference type="PROSITE-ProRule" id="PRU00146"/>
    </source>
</evidence>
<evidence type="ECO:0000259" key="7">
    <source>
        <dbReference type="PROSITE" id="PS50016"/>
    </source>
</evidence>
<keyword evidence="5" id="KW-0175">Coiled coil</keyword>
<feature type="compositionally biased region" description="Polar residues" evidence="6">
    <location>
        <begin position="332"/>
        <end position="341"/>
    </location>
</feature>
<dbReference type="InterPro" id="IPR001584">
    <property type="entry name" value="Integrase_cat-core"/>
</dbReference>
<protein>
    <recommendedName>
        <fullName evidence="11">Endonuclease</fullName>
    </recommendedName>
</protein>
<dbReference type="InterPro" id="IPR001965">
    <property type="entry name" value="Znf_PHD"/>
</dbReference>
<dbReference type="InterPro" id="IPR043128">
    <property type="entry name" value="Rev_trsase/Diguanyl_cyclase"/>
</dbReference>
<dbReference type="InterPro" id="IPR019787">
    <property type="entry name" value="Znf_PHD-finger"/>
</dbReference>
<proteinExistence type="predicted"/>
<keyword evidence="10" id="KW-1185">Reference proteome</keyword>
<dbReference type="Pfam" id="PF17921">
    <property type="entry name" value="Integrase_H2C2"/>
    <property type="match status" value="1"/>
</dbReference>
<dbReference type="Pfam" id="PF05380">
    <property type="entry name" value="Peptidase_A17"/>
    <property type="match status" value="1"/>
</dbReference>
<evidence type="ECO:0000313" key="10">
    <source>
        <dbReference type="Proteomes" id="UP000069940"/>
    </source>
</evidence>
<feature type="domain" description="Integrase catalytic" evidence="8">
    <location>
        <begin position="1689"/>
        <end position="1871"/>
    </location>
</feature>
<dbReference type="SUPFAM" id="SSF56672">
    <property type="entry name" value="DNA/RNA polymerases"/>
    <property type="match status" value="1"/>
</dbReference>
<evidence type="ECO:0000259" key="8">
    <source>
        <dbReference type="PROSITE" id="PS50994"/>
    </source>
</evidence>
<evidence type="ECO:0008006" key="11">
    <source>
        <dbReference type="Google" id="ProtNLM"/>
    </source>
</evidence>
<dbReference type="Gene3D" id="3.30.420.10">
    <property type="entry name" value="Ribonuclease H-like superfamily/Ribonuclease H"/>
    <property type="match status" value="1"/>
</dbReference>
<dbReference type="PANTHER" id="PTHR47331:SF1">
    <property type="entry name" value="GAG-LIKE PROTEIN"/>
    <property type="match status" value="1"/>
</dbReference>
<name>A0ABM1ZQK6_AEDAL</name>
<keyword evidence="3" id="KW-0862">Zinc</keyword>
<sequence length="2013" mass="228876">MANDMDSVGTPDPINSGCVACNRSHTADNFVCCDKCNCWWHFSCASVTASVENRDWICSRCLPVTHARVSLASSAGSVTSSQRRRHEEHLALLAEQQQLEKQQLQQEHELQRKHLEQKRQLLSVQEADENQSVRSRRSVHSRTSQWVNKHADIVPVCEESGAVGGILPQQDAHSSQVNGNQWLAGQDPSESQVIKELQNKLRQHEADSRQQIEILKTQLEKLQVELQTKGADQTTSIIIERGAIPKHRPVLRNVPPVSVRQSNPIDWEISPVEMGTSKPVATEQQVSRVFRGQVDVGAPMMPTIPNQESPVVDTEQQRGLPTTAINRDRIQKSVTNNSVQNRPPPERRPGTMPMPQMPLGNQARSFDFPPPVAHHGNVTRITLSPEQLTARQVLPRDLPVFSGDPADWPVFISNYNYTTEACGYSEGENMIRLQRCLKGAAWESVRSRLILPASVPQVTESLRMRFGRADLLIESLIEKVRTSSALRADKLDTLIEFGTLVQGLRAHIIAAELLEHLENPTLLKDLVNKLPVDYKMKWAGYRRQAGAVNLETFSMFMAGIVEDAYSVSTLAPSERPPRRDKQHTDRSFVHNETDVNDLALNHENRKETRNVSEIVCSFCRKPGHRTKECTSFLALTVDERWKQVHNQGLCRTCLFGHGRRTCRSTNRCGVDGCYFRHHPLLHSRISIPQHQAVEHNVHQQEVDVTKLFFRIIPVTLHGPTGSIDTFAFLDEGSSLTMIETSLANKLGIDGQEHPLCLKWTGNITREEKQSCRIALEISGLRNKKRYWMSDVGTVPSLDLPVQTLPIQHMRHRYTHLRGVPIDGYRDAVPRLLIGIDNLRLTLPLKTREGEQGHPVAVKTRLGWCVYGGQRDGRREPVSFHICECEDGRSMENTITAYFATEEVGARPVAEGLSKEEQRALQILQQTTIHVGTRYESGLLWRYDHFELPDSYPMAFKRLQCLQRRMNKDPVLKEELHRQIQEYIRKGYAHRATTEELASIDPRQQWFLPLGAVVNPKKPSKVRLIWDGSAKVDGISLNSMLLKGPDQLSSLPAVVFRFRQHKVAIVGDIKEMYHQIRISKSDRYAQCFLWSPDPSSEPEIMVMDVATFGATSSPATAQFVKNTNAMRFVEMFPRAVDGIIHNHYVDDYLDSFPDEEQAKQVATEVREVHKSGGFEIRNWCSNSQAVLEHLGAGQEKSVKCLNLENNIISERVLGMLWRSEEDVICFETAMRANIRILIETNIKPTKRQILQCVMTLFDPLGLLAPYLIFGKILIQDVWRAGIGWDEQVDDNTFKAWQKWVNMIRDIDQLHVFVDASPLAYSCACYFRIINANGEVEVALVAAKAKVAPLKPMSVPRLELQACVLGTRMLKLVLDGHTIPVARRYLWIDSTTAYTWIHKDPRIYRPFVAHRVGEILESTKRDEWRWIRSKMNSADEATKWGVGPHFSKDSSWFNGPKFLQLPETQWTLSIPTEKCDDEELRACHVHQELYQPEMIVDVRRFSSWNKLLRATGYVHRFLTNIRKLPTGRVTGHLTRSELQEAERTLFKLTQREVYAEEVIVLMVEHESEQSTCKTVPRNSALYQLNPKIDQYGVLRVDGRIGAAKRVPYSVKHPVILPRKHYVTKLILEDMHRKFLHGNNETVVNELRQQFYIPQLRREVRSVASQCQLCRIRRARPVLPQMAPLPEARLSPFIRPFTYTGVDYFGPVLVKVGRNNAKRWIALYTCLTVRAVHVELVHSLTTEAFVMSLRRFVGRRGAPLEIHSDNGSNFHGAERILREQIYAGLAATFTNTNTTWHFIPPGAPHMGGCWERMVRSVKSAISTAYGDEKLDDEALQTLLIEAESIVNSRPLTYLPLESSEQEAITPNHFLLGSSSGVRQPTVQQISGTQDLRRSWTTLQRQLDSFWRRWIREYLPTLTKRTKWFGKTKNIEPGELVIIIDDKKRNSWNRGRILETITAEDGVVRQAVVQTAGGILRRPASKLAVLEVSDGHGTSTEGSIGGRMLAREKPTGNTDQS</sequence>
<dbReference type="InterPro" id="IPR013083">
    <property type="entry name" value="Znf_RING/FYVE/PHD"/>
</dbReference>
<dbReference type="InterPro" id="IPR041588">
    <property type="entry name" value="Integrase_H2C2"/>
</dbReference>
<evidence type="ECO:0000256" key="2">
    <source>
        <dbReference type="ARBA" id="ARBA00022771"/>
    </source>
</evidence>
<reference evidence="9" key="2">
    <citation type="submission" date="2025-05" db="UniProtKB">
        <authorList>
            <consortium name="EnsemblMetazoa"/>
        </authorList>
    </citation>
    <scope>IDENTIFICATION</scope>
    <source>
        <strain evidence="9">Foshan</strain>
    </source>
</reference>
<dbReference type="SUPFAM" id="SSF53098">
    <property type="entry name" value="Ribonuclease H-like"/>
    <property type="match status" value="1"/>
</dbReference>
<dbReference type="InterPro" id="IPR000477">
    <property type="entry name" value="RT_dom"/>
</dbReference>
<dbReference type="InterPro" id="IPR019786">
    <property type="entry name" value="Zinc_finger_PHD-type_CS"/>
</dbReference>
<reference evidence="10" key="1">
    <citation type="journal article" date="2015" name="Proc. Natl. Acad. Sci. U.S.A.">
        <title>Genome sequence of the Asian Tiger mosquito, Aedes albopictus, reveals insights into its biology, genetics, and evolution.</title>
        <authorList>
            <person name="Chen X.G."/>
            <person name="Jiang X."/>
            <person name="Gu J."/>
            <person name="Xu M."/>
            <person name="Wu Y."/>
            <person name="Deng Y."/>
            <person name="Zhang C."/>
            <person name="Bonizzoni M."/>
            <person name="Dermauw W."/>
            <person name="Vontas J."/>
            <person name="Armbruster P."/>
            <person name="Huang X."/>
            <person name="Yang Y."/>
            <person name="Zhang H."/>
            <person name="He W."/>
            <person name="Peng H."/>
            <person name="Liu Y."/>
            <person name="Wu K."/>
            <person name="Chen J."/>
            <person name="Lirakis M."/>
            <person name="Topalis P."/>
            <person name="Van Leeuwen T."/>
            <person name="Hall A.B."/>
            <person name="Jiang X."/>
            <person name="Thorpe C."/>
            <person name="Mueller R.L."/>
            <person name="Sun C."/>
            <person name="Waterhouse R.M."/>
            <person name="Yan G."/>
            <person name="Tu Z.J."/>
            <person name="Fang X."/>
            <person name="James A.A."/>
        </authorList>
    </citation>
    <scope>NUCLEOTIDE SEQUENCE [LARGE SCALE GENOMIC DNA]</scope>
    <source>
        <strain evidence="10">Foshan</strain>
    </source>
</reference>
<dbReference type="CDD" id="cd01644">
    <property type="entry name" value="RT_pepA17"/>
    <property type="match status" value="1"/>
</dbReference>
<accession>A0ABM1ZQK6</accession>
<dbReference type="RefSeq" id="XP_062699125.1">
    <property type="nucleotide sequence ID" value="XM_062843141.1"/>
</dbReference>
<dbReference type="InterPro" id="IPR043502">
    <property type="entry name" value="DNA/RNA_pol_sf"/>
</dbReference>
<evidence type="ECO:0000256" key="1">
    <source>
        <dbReference type="ARBA" id="ARBA00022723"/>
    </source>
</evidence>
<dbReference type="InterPro" id="IPR008042">
    <property type="entry name" value="Retrotrans_Pao"/>
</dbReference>
<dbReference type="PROSITE" id="PS01359">
    <property type="entry name" value="ZF_PHD_1"/>
    <property type="match status" value="1"/>
</dbReference>
<dbReference type="Pfam" id="PF00078">
    <property type="entry name" value="RVT_1"/>
    <property type="match status" value="1"/>
</dbReference>
<dbReference type="InterPro" id="IPR012337">
    <property type="entry name" value="RNaseH-like_sf"/>
</dbReference>
<feature type="region of interest" description="Disordered" evidence="6">
    <location>
        <begin position="1987"/>
        <end position="2013"/>
    </location>
</feature>
<dbReference type="Gene3D" id="3.30.70.270">
    <property type="match status" value="1"/>
</dbReference>
<evidence type="ECO:0000256" key="5">
    <source>
        <dbReference type="SAM" id="Coils"/>
    </source>
</evidence>
<dbReference type="PANTHER" id="PTHR47331">
    <property type="entry name" value="PHD-TYPE DOMAIN-CONTAINING PROTEIN"/>
    <property type="match status" value="1"/>
</dbReference>
<organism evidence="9 10">
    <name type="scientific">Aedes albopictus</name>
    <name type="common">Asian tiger mosquito</name>
    <name type="synonym">Stegomyia albopicta</name>
    <dbReference type="NCBI Taxonomy" id="7160"/>
    <lineage>
        <taxon>Eukaryota</taxon>
        <taxon>Metazoa</taxon>
        <taxon>Ecdysozoa</taxon>
        <taxon>Arthropoda</taxon>
        <taxon>Hexapoda</taxon>
        <taxon>Insecta</taxon>
        <taxon>Pterygota</taxon>
        <taxon>Neoptera</taxon>
        <taxon>Endopterygota</taxon>
        <taxon>Diptera</taxon>
        <taxon>Nematocera</taxon>
        <taxon>Culicoidea</taxon>
        <taxon>Culicidae</taxon>
        <taxon>Culicinae</taxon>
        <taxon>Aedini</taxon>
        <taxon>Aedes</taxon>
        <taxon>Stegomyia</taxon>
    </lineage>
</organism>
<dbReference type="InterPro" id="IPR040676">
    <property type="entry name" value="DUF5641"/>
</dbReference>